<accession>A0A2N1PRR9</accession>
<dbReference type="InterPro" id="IPR009057">
    <property type="entry name" value="Homeodomain-like_sf"/>
</dbReference>
<dbReference type="AlphaFoldDB" id="A0A2N1PRR9"/>
<dbReference type="PANTHER" id="PTHR30055:SF240">
    <property type="entry name" value="HTH-TYPE TRANSCRIPTIONAL REGULATOR ACRR"/>
    <property type="match status" value="1"/>
</dbReference>
<evidence type="ECO:0000259" key="5">
    <source>
        <dbReference type="PROSITE" id="PS50977"/>
    </source>
</evidence>
<name>A0A2N1PRR9_9BACT</name>
<dbReference type="InterPro" id="IPR001647">
    <property type="entry name" value="HTH_TetR"/>
</dbReference>
<evidence type="ECO:0000256" key="1">
    <source>
        <dbReference type="ARBA" id="ARBA00023015"/>
    </source>
</evidence>
<keyword evidence="2 4" id="KW-0238">DNA-binding</keyword>
<dbReference type="Proteomes" id="UP000233256">
    <property type="component" value="Unassembled WGS sequence"/>
</dbReference>
<evidence type="ECO:0000256" key="2">
    <source>
        <dbReference type="ARBA" id="ARBA00023125"/>
    </source>
</evidence>
<dbReference type="InterPro" id="IPR050109">
    <property type="entry name" value="HTH-type_TetR-like_transc_reg"/>
</dbReference>
<proteinExistence type="predicted"/>
<dbReference type="Gene3D" id="1.10.357.10">
    <property type="entry name" value="Tetracycline Repressor, domain 2"/>
    <property type="match status" value="1"/>
</dbReference>
<organism evidence="6 7">
    <name type="scientific">Candidatus Wallbacteria bacterium HGW-Wallbacteria-1</name>
    <dbReference type="NCBI Taxonomy" id="2013854"/>
    <lineage>
        <taxon>Bacteria</taxon>
        <taxon>Candidatus Walliibacteriota</taxon>
    </lineage>
</organism>
<dbReference type="SUPFAM" id="SSF46689">
    <property type="entry name" value="Homeodomain-like"/>
    <property type="match status" value="1"/>
</dbReference>
<sequence length="284" mass="32681">MWILPFSFHLTIFILLQPISRTCRQEYSEKIEKDTKKVSFILTLHFPGVMIEYGGVSKRLLTKIQTESIKVKKQSAGSQSKRLEWKHMKEIKMFSARQTEILDAALNIINISGIQGFTIKSLAAAINVTEGALYKHFKSKTEIFEGLLKYFDALSSEMVAGMFDEKKTFPDRIESFFISRLKLFSEKPGLAMLMFANDLFPNESNLESLVQNTIHRHGQILGQLVQNGQQQGQIRGDLPWLHLTIMIMGSMRLLLTRWRMASFGFDLENEGKDLWKSLRIVLEQ</sequence>
<reference evidence="6 7" key="1">
    <citation type="journal article" date="2017" name="ISME J.">
        <title>Potential for microbial H2 and metal transformations associated with novel bacteria and archaea in deep terrestrial subsurface sediments.</title>
        <authorList>
            <person name="Hernsdorf A.W."/>
            <person name="Amano Y."/>
            <person name="Miyakawa K."/>
            <person name="Ise K."/>
            <person name="Suzuki Y."/>
            <person name="Anantharaman K."/>
            <person name="Probst A."/>
            <person name="Burstein D."/>
            <person name="Thomas B.C."/>
            <person name="Banfield J.F."/>
        </authorList>
    </citation>
    <scope>NUCLEOTIDE SEQUENCE [LARGE SCALE GENOMIC DNA]</scope>
    <source>
        <strain evidence="6">HGW-Wallbacteria-1</strain>
    </source>
</reference>
<feature type="DNA-binding region" description="H-T-H motif" evidence="4">
    <location>
        <begin position="118"/>
        <end position="137"/>
    </location>
</feature>
<dbReference type="GO" id="GO:0000976">
    <property type="term" value="F:transcription cis-regulatory region binding"/>
    <property type="evidence" value="ECO:0007669"/>
    <property type="project" value="TreeGrafter"/>
</dbReference>
<evidence type="ECO:0000256" key="4">
    <source>
        <dbReference type="PROSITE-ProRule" id="PRU00335"/>
    </source>
</evidence>
<dbReference type="GO" id="GO:0003700">
    <property type="term" value="F:DNA-binding transcription factor activity"/>
    <property type="evidence" value="ECO:0007669"/>
    <property type="project" value="TreeGrafter"/>
</dbReference>
<keyword evidence="3" id="KW-0804">Transcription</keyword>
<dbReference type="PANTHER" id="PTHR30055">
    <property type="entry name" value="HTH-TYPE TRANSCRIPTIONAL REGULATOR RUTR"/>
    <property type="match status" value="1"/>
</dbReference>
<gene>
    <name evidence="6" type="ORF">CVV64_04485</name>
</gene>
<dbReference type="Pfam" id="PF08359">
    <property type="entry name" value="TetR_C_4"/>
    <property type="match status" value="1"/>
</dbReference>
<dbReference type="PRINTS" id="PR00455">
    <property type="entry name" value="HTHTETR"/>
</dbReference>
<evidence type="ECO:0000313" key="7">
    <source>
        <dbReference type="Proteomes" id="UP000233256"/>
    </source>
</evidence>
<feature type="domain" description="HTH tetR-type" evidence="5">
    <location>
        <begin position="95"/>
        <end position="155"/>
    </location>
</feature>
<evidence type="ECO:0000313" key="6">
    <source>
        <dbReference type="EMBL" id="PKK91034.1"/>
    </source>
</evidence>
<dbReference type="PROSITE" id="PS50977">
    <property type="entry name" value="HTH_TETR_2"/>
    <property type="match status" value="1"/>
</dbReference>
<dbReference type="SUPFAM" id="SSF48498">
    <property type="entry name" value="Tetracyclin repressor-like, C-terminal domain"/>
    <property type="match status" value="1"/>
</dbReference>
<dbReference type="PROSITE" id="PS01081">
    <property type="entry name" value="HTH_TETR_1"/>
    <property type="match status" value="1"/>
</dbReference>
<protein>
    <recommendedName>
        <fullName evidence="5">HTH tetR-type domain-containing protein</fullName>
    </recommendedName>
</protein>
<keyword evidence="1" id="KW-0805">Transcription regulation</keyword>
<dbReference type="EMBL" id="PGXC01000003">
    <property type="protein sequence ID" value="PKK91034.1"/>
    <property type="molecule type" value="Genomic_DNA"/>
</dbReference>
<dbReference type="Pfam" id="PF00440">
    <property type="entry name" value="TetR_N"/>
    <property type="match status" value="1"/>
</dbReference>
<comment type="caution">
    <text evidence="6">The sequence shown here is derived from an EMBL/GenBank/DDBJ whole genome shotgun (WGS) entry which is preliminary data.</text>
</comment>
<evidence type="ECO:0000256" key="3">
    <source>
        <dbReference type="ARBA" id="ARBA00023163"/>
    </source>
</evidence>
<dbReference type="InterPro" id="IPR036271">
    <property type="entry name" value="Tet_transcr_reg_TetR-rel_C_sf"/>
</dbReference>
<dbReference type="InterPro" id="IPR023772">
    <property type="entry name" value="DNA-bd_HTH_TetR-type_CS"/>
</dbReference>
<dbReference type="InterPro" id="IPR013570">
    <property type="entry name" value="Tscrpt_reg_YsiA_C"/>
</dbReference>